<evidence type="ECO:0000313" key="1">
    <source>
        <dbReference type="EnsemblPlants" id="Solyc01g011195.1.1"/>
    </source>
</evidence>
<evidence type="ECO:0000313" key="2">
    <source>
        <dbReference type="Proteomes" id="UP000004994"/>
    </source>
</evidence>
<dbReference type="Gramene" id="Solyc01g011195.1.1">
    <property type="protein sequence ID" value="Solyc01g011195.1.1"/>
    <property type="gene ID" value="Solyc01g011195.1"/>
</dbReference>
<dbReference type="EnsemblPlants" id="Solyc01g011195.1.1">
    <property type="protein sequence ID" value="Solyc01g011195.1.1"/>
    <property type="gene ID" value="Solyc01g011195.1"/>
</dbReference>
<dbReference type="InParanoid" id="A0A3Q7EAP5"/>
<dbReference type="Proteomes" id="UP000004994">
    <property type="component" value="Chromosome 1"/>
</dbReference>
<sequence length="93" mass="10273">MSLWIRLCGGSENGLRIAPLTICYNGSIAKFNVSKDEEETNSVDDLRIDFDEICVGCHRTVIEVKFAGIPSPKIYLAPALATATSRERNYSYG</sequence>
<reference evidence="1" key="2">
    <citation type="submission" date="2019-01" db="UniProtKB">
        <authorList>
            <consortium name="EnsemblPlants"/>
        </authorList>
    </citation>
    <scope>IDENTIFICATION</scope>
    <source>
        <strain evidence="1">cv. Heinz 1706</strain>
    </source>
</reference>
<proteinExistence type="predicted"/>
<accession>A0A3Q7EAP5</accession>
<organism evidence="1">
    <name type="scientific">Solanum lycopersicum</name>
    <name type="common">Tomato</name>
    <name type="synonym">Lycopersicon esculentum</name>
    <dbReference type="NCBI Taxonomy" id="4081"/>
    <lineage>
        <taxon>Eukaryota</taxon>
        <taxon>Viridiplantae</taxon>
        <taxon>Streptophyta</taxon>
        <taxon>Embryophyta</taxon>
        <taxon>Tracheophyta</taxon>
        <taxon>Spermatophyta</taxon>
        <taxon>Magnoliopsida</taxon>
        <taxon>eudicotyledons</taxon>
        <taxon>Gunneridae</taxon>
        <taxon>Pentapetalae</taxon>
        <taxon>asterids</taxon>
        <taxon>lamiids</taxon>
        <taxon>Solanales</taxon>
        <taxon>Solanaceae</taxon>
        <taxon>Solanoideae</taxon>
        <taxon>Solaneae</taxon>
        <taxon>Solanum</taxon>
        <taxon>Solanum subgen. Lycopersicon</taxon>
    </lineage>
</organism>
<name>A0A3Q7EAP5_SOLLC</name>
<dbReference type="AlphaFoldDB" id="A0A3Q7EAP5"/>
<reference evidence="1" key="1">
    <citation type="journal article" date="2012" name="Nature">
        <title>The tomato genome sequence provides insights into fleshy fruit evolution.</title>
        <authorList>
            <consortium name="Tomato Genome Consortium"/>
        </authorList>
    </citation>
    <scope>NUCLEOTIDE SEQUENCE [LARGE SCALE GENOMIC DNA]</scope>
    <source>
        <strain evidence="1">cv. Heinz 1706</strain>
    </source>
</reference>
<protein>
    <submittedName>
        <fullName evidence="1">Uncharacterized protein</fullName>
    </submittedName>
</protein>
<keyword evidence="2" id="KW-1185">Reference proteome</keyword>